<proteinExistence type="predicted"/>
<evidence type="ECO:0000313" key="1">
    <source>
        <dbReference type="EMBL" id="VAW25000.1"/>
    </source>
</evidence>
<name>A0A3B0U7I5_9ZZZZ</name>
<sequence length="140" mass="14953">MKKTFNIFLILALAITVSCKEEKPKTQPSKNKITATVKHYICMNKCENSGGPVAGICSTCNTPYTHNPAFHNDEFLKNGPLNVPKVDLGANPKSNTPPPAQNALGIFHYTCPNGCNGGSSSASKCTSCGTGLVHNQTYHN</sequence>
<dbReference type="PROSITE" id="PS51257">
    <property type="entry name" value="PROKAR_LIPOPROTEIN"/>
    <property type="match status" value="1"/>
</dbReference>
<dbReference type="EMBL" id="UOER01000319">
    <property type="protein sequence ID" value="VAW25000.1"/>
    <property type="molecule type" value="Genomic_DNA"/>
</dbReference>
<gene>
    <name evidence="1" type="ORF">MNBD_BACTEROID04-626</name>
</gene>
<organism evidence="1">
    <name type="scientific">hydrothermal vent metagenome</name>
    <dbReference type="NCBI Taxonomy" id="652676"/>
    <lineage>
        <taxon>unclassified sequences</taxon>
        <taxon>metagenomes</taxon>
        <taxon>ecological metagenomes</taxon>
    </lineage>
</organism>
<protein>
    <submittedName>
        <fullName evidence="1">Uncharacterized protein</fullName>
    </submittedName>
</protein>
<dbReference type="AlphaFoldDB" id="A0A3B0U7I5"/>
<reference evidence="1" key="1">
    <citation type="submission" date="2018-06" db="EMBL/GenBank/DDBJ databases">
        <authorList>
            <person name="Zhirakovskaya E."/>
        </authorList>
    </citation>
    <scope>NUCLEOTIDE SEQUENCE</scope>
</reference>
<accession>A0A3B0U7I5</accession>